<keyword evidence="1" id="KW-0560">Oxidoreductase</keyword>
<comment type="caution">
    <text evidence="5">The sequence shown here is derived from an EMBL/GenBank/DDBJ whole genome shotgun (WGS) entry which is preliminary data.</text>
</comment>
<dbReference type="Gene3D" id="3.40.50.1970">
    <property type="match status" value="1"/>
</dbReference>
<dbReference type="PANTHER" id="PTHR43633">
    <property type="entry name" value="ALCOHOL DEHYDROGENASE YQHD"/>
    <property type="match status" value="1"/>
</dbReference>
<dbReference type="SUPFAM" id="SSF56796">
    <property type="entry name" value="Dehydroquinate synthase-like"/>
    <property type="match status" value="1"/>
</dbReference>
<dbReference type="GO" id="GO:1990002">
    <property type="term" value="F:methylglyoxal reductase (NADPH) (acetol producing) activity"/>
    <property type="evidence" value="ECO:0007669"/>
    <property type="project" value="TreeGrafter"/>
</dbReference>
<dbReference type="PANTHER" id="PTHR43633:SF1">
    <property type="entry name" value="ALCOHOL DEHYDROGENASE YQHD"/>
    <property type="match status" value="1"/>
</dbReference>
<evidence type="ECO:0000313" key="5">
    <source>
        <dbReference type="EMBL" id="KMK11894.1"/>
    </source>
</evidence>
<accession>A0A089PLR1</accession>
<dbReference type="EMBL" id="LDZF01000023">
    <property type="protein sequence ID" value="KMK11894.1"/>
    <property type="molecule type" value="Genomic_DNA"/>
</dbReference>
<dbReference type="NCBIfam" id="NF011717">
    <property type="entry name" value="PRK15138.1"/>
    <property type="match status" value="1"/>
</dbReference>
<reference evidence="5 6" key="1">
    <citation type="submission" date="2015-05" db="EMBL/GenBank/DDBJ databases">
        <title>Genome sequences of Pluralibacter gergoviae.</title>
        <authorList>
            <person name="Greninger A.L."/>
            <person name="Miller S."/>
        </authorList>
    </citation>
    <scope>NUCLEOTIDE SEQUENCE [LARGE SCALE GENOMIC DNA]</scope>
    <source>
        <strain evidence="5 6">JS81F13</strain>
    </source>
</reference>
<dbReference type="GO" id="GO:1990362">
    <property type="term" value="F:butanol dehydrogenase (NAD+) activity"/>
    <property type="evidence" value="ECO:0007669"/>
    <property type="project" value="InterPro"/>
</dbReference>
<dbReference type="PROSITE" id="PS00060">
    <property type="entry name" value="ADH_IRON_2"/>
    <property type="match status" value="1"/>
</dbReference>
<dbReference type="KEGG" id="pge:LG71_07680"/>
<proteinExistence type="predicted"/>
<evidence type="ECO:0000313" key="4">
    <source>
        <dbReference type="EMBL" id="EML1472347.1"/>
    </source>
</evidence>
<feature type="domain" description="Alcohol dehydrogenase iron-type/glycerol dehydrogenase GldA" evidence="2">
    <location>
        <begin position="9"/>
        <end position="177"/>
    </location>
</feature>
<reference evidence="4" key="2">
    <citation type="submission" date="2024-02" db="EMBL/GenBank/DDBJ databases">
        <authorList>
            <consortium name="Clinical and Environmental Microbiology Branch: Whole genome sequencing antimicrobial resistance pathogens in the healthcare setting"/>
        </authorList>
    </citation>
    <scope>NUCLEOTIDE SEQUENCE</scope>
    <source>
        <strain evidence="4">2021DK-00143</strain>
    </source>
</reference>
<evidence type="ECO:0000313" key="6">
    <source>
        <dbReference type="Proteomes" id="UP000036196"/>
    </source>
</evidence>
<dbReference type="InterPro" id="IPR018211">
    <property type="entry name" value="ADH_Fe_CS"/>
</dbReference>
<feature type="domain" description="Fe-containing alcohol dehydrogenase-like C-terminal" evidence="3">
    <location>
        <begin position="188"/>
        <end position="359"/>
    </location>
</feature>
<dbReference type="Pfam" id="PF00465">
    <property type="entry name" value="Fe-ADH"/>
    <property type="match status" value="1"/>
</dbReference>
<dbReference type="FunFam" id="3.40.50.1970:FF:000008">
    <property type="entry name" value="Alcohol dehydrogenase YqhD"/>
    <property type="match status" value="1"/>
</dbReference>
<dbReference type="Gene3D" id="1.20.1090.10">
    <property type="entry name" value="Dehydroquinate synthase-like - alpha domain"/>
    <property type="match status" value="1"/>
</dbReference>
<dbReference type="GO" id="GO:0005829">
    <property type="term" value="C:cytosol"/>
    <property type="evidence" value="ECO:0007669"/>
    <property type="project" value="TreeGrafter"/>
</dbReference>
<sequence length="387" mass="42073">MFNFNLHTPTRILFGKDAIADLRAQIPDDARVLVTYGGGSVKKTGVLDRTLSALSGLEVLEFGGIEPNPSYETLMNAVKIAREQQVTFLLAVGGGSVLDGTKFIAAAAHYADGVDPWEILQTYGEKIASAIPMGSVLTLPATGSESNNGAVISRKTTGDKQAFRSPHVQPQFAVLDPVYTYTLPPRQTANGVVDAFVHTVEQYVTYPVNAKIQDRFAEGILLTLIEEGPKALAEPENYDVRANVMWAATQALNGLIGAGVPQDWATHMLGHELTAMHGLDHAQTLAIVLPSLWNEKRDAKRAKLLQYAARVWNITDGTDDQRIDAAIAATRRFFESMGVPTRLSDYGLDGSSIPALVDKLEEHGMTKLGENQDITLDVSRRIYEAAR</sequence>
<dbReference type="InterPro" id="IPR044731">
    <property type="entry name" value="BDH-like"/>
</dbReference>
<dbReference type="PATRIC" id="fig|61647.13.peg.3343"/>
<dbReference type="FunFam" id="1.20.1090.10:FF:000005">
    <property type="entry name" value="Alcohol dehydrogenase YqhD"/>
    <property type="match status" value="1"/>
</dbReference>
<evidence type="ECO:0000259" key="2">
    <source>
        <dbReference type="Pfam" id="PF00465"/>
    </source>
</evidence>
<dbReference type="RefSeq" id="WP_043081970.1">
    <property type="nucleotide sequence ID" value="NZ_CACVCI010000001.1"/>
</dbReference>
<dbReference type="Proteomes" id="UP000036196">
    <property type="component" value="Unassembled WGS sequence"/>
</dbReference>
<evidence type="ECO:0000259" key="3">
    <source>
        <dbReference type="Pfam" id="PF25137"/>
    </source>
</evidence>
<protein>
    <submittedName>
        <fullName evidence="4">Alcohol dehydrogenase</fullName>
    </submittedName>
    <submittedName>
        <fullName evidence="5">Aldehyde reductase</fullName>
    </submittedName>
</protein>
<dbReference type="GO" id="GO:0046872">
    <property type="term" value="F:metal ion binding"/>
    <property type="evidence" value="ECO:0007669"/>
    <property type="project" value="InterPro"/>
</dbReference>
<dbReference type="Pfam" id="PF25137">
    <property type="entry name" value="ADH_Fe_C"/>
    <property type="match status" value="1"/>
</dbReference>
<dbReference type="STRING" id="61647.LG71_07680"/>
<dbReference type="PROSITE" id="PS00913">
    <property type="entry name" value="ADH_IRON_1"/>
    <property type="match status" value="1"/>
</dbReference>
<dbReference type="AlphaFoldDB" id="A0A089PLR1"/>
<dbReference type="CDD" id="cd08187">
    <property type="entry name" value="BDH"/>
    <property type="match status" value="1"/>
</dbReference>
<organism evidence="5 6">
    <name type="scientific">Pluralibacter gergoviae</name>
    <name type="common">Enterobacter gergoviae</name>
    <dbReference type="NCBI Taxonomy" id="61647"/>
    <lineage>
        <taxon>Bacteria</taxon>
        <taxon>Pseudomonadati</taxon>
        <taxon>Pseudomonadota</taxon>
        <taxon>Gammaproteobacteria</taxon>
        <taxon>Enterobacterales</taxon>
        <taxon>Enterobacteriaceae</taxon>
        <taxon>Pluralibacter</taxon>
    </lineage>
</organism>
<keyword evidence="6" id="KW-1185">Reference proteome</keyword>
<evidence type="ECO:0000256" key="1">
    <source>
        <dbReference type="ARBA" id="ARBA00023002"/>
    </source>
</evidence>
<dbReference type="InterPro" id="IPR056798">
    <property type="entry name" value="ADH_Fe_C"/>
</dbReference>
<dbReference type="InterPro" id="IPR001670">
    <property type="entry name" value="ADH_Fe/GldA"/>
</dbReference>
<gene>
    <name evidence="4" type="primary">yqhD</name>
    <name evidence="5" type="ORF">ABW06_19055</name>
    <name evidence="4" type="ORF">QEG54_003094</name>
</gene>
<dbReference type="OrthoDB" id="9815791at2"/>
<name>A0A089PLR1_PLUGE</name>
<dbReference type="eggNOG" id="COG1979">
    <property type="taxonomic scope" value="Bacteria"/>
</dbReference>
<dbReference type="EMBL" id="ABLOKC030000016">
    <property type="protein sequence ID" value="EML1472347.1"/>
    <property type="molecule type" value="Genomic_DNA"/>
</dbReference>
<dbReference type="GO" id="GO:0008106">
    <property type="term" value="F:alcohol dehydrogenase (NADP+) activity"/>
    <property type="evidence" value="ECO:0007669"/>
    <property type="project" value="TreeGrafter"/>
</dbReference>